<dbReference type="EMBL" id="JACGWJ010000028">
    <property type="protein sequence ID" value="KAL0305849.1"/>
    <property type="molecule type" value="Genomic_DNA"/>
</dbReference>
<keyword evidence="4" id="KW-0418">Kinase</keyword>
<dbReference type="PANTHER" id="PTHR32444">
    <property type="entry name" value="BULB-TYPE LECTIN DOMAIN-CONTAINING PROTEIN"/>
    <property type="match status" value="1"/>
</dbReference>
<evidence type="ECO:0000256" key="1">
    <source>
        <dbReference type="ARBA" id="ARBA00022729"/>
    </source>
</evidence>
<reference evidence="4" key="2">
    <citation type="journal article" date="2024" name="Plant">
        <title>Genomic evolution and insights into agronomic trait innovations of Sesamum species.</title>
        <authorList>
            <person name="Miao H."/>
            <person name="Wang L."/>
            <person name="Qu L."/>
            <person name="Liu H."/>
            <person name="Sun Y."/>
            <person name="Le M."/>
            <person name="Wang Q."/>
            <person name="Wei S."/>
            <person name="Zheng Y."/>
            <person name="Lin W."/>
            <person name="Duan Y."/>
            <person name="Cao H."/>
            <person name="Xiong S."/>
            <person name="Wang X."/>
            <person name="Wei L."/>
            <person name="Li C."/>
            <person name="Ma Q."/>
            <person name="Ju M."/>
            <person name="Zhao R."/>
            <person name="Li G."/>
            <person name="Mu C."/>
            <person name="Tian Q."/>
            <person name="Mei H."/>
            <person name="Zhang T."/>
            <person name="Gao T."/>
            <person name="Zhang H."/>
        </authorList>
    </citation>
    <scope>NUCLEOTIDE SEQUENCE</scope>
    <source>
        <strain evidence="4">G02</strain>
    </source>
</reference>
<keyword evidence="1" id="KW-0732">Signal</keyword>
<dbReference type="Gene3D" id="2.90.10.10">
    <property type="entry name" value="Bulb-type lectin domain"/>
    <property type="match status" value="1"/>
</dbReference>
<sequence length="156" mass="17597">MISEGGRFALGFFGPQGSGSRYVGIWYQEAGNESVVWVAKRKANLREWWVLTIGNDGNLKVMDGNGDVVWSTNVSVRSSKFYCCSHGTGNLVLFGSENLISSLWQSFDHPTDTYLPNMRVYMDVRGEESVSLLGKVLLILHQETILWVLILARHRR</sequence>
<name>A0AAW2KGA6_SESRA</name>
<dbReference type="AlphaFoldDB" id="A0AAW2KGA6"/>
<dbReference type="PANTHER" id="PTHR32444:SF242">
    <property type="entry name" value="G-TYPE LECTIN S-RECEPTOR-LIKE SERINE_THREONINE-PROTEIN KINASE RKS1"/>
    <property type="match status" value="1"/>
</dbReference>
<feature type="domain" description="Bulb-type lectin" evidence="3">
    <location>
        <begin position="1"/>
        <end position="106"/>
    </location>
</feature>
<dbReference type="InterPro" id="IPR001480">
    <property type="entry name" value="Bulb-type_lectin_dom"/>
</dbReference>
<accession>A0AAW2KGA6</accession>
<comment type="caution">
    <text evidence="4">The sequence shown here is derived from an EMBL/GenBank/DDBJ whole genome shotgun (WGS) entry which is preliminary data.</text>
</comment>
<evidence type="ECO:0000313" key="4">
    <source>
        <dbReference type="EMBL" id="KAL0305849.1"/>
    </source>
</evidence>
<dbReference type="PROSITE" id="PS50927">
    <property type="entry name" value="BULB_LECTIN"/>
    <property type="match status" value="1"/>
</dbReference>
<evidence type="ECO:0000259" key="3">
    <source>
        <dbReference type="PROSITE" id="PS50927"/>
    </source>
</evidence>
<proteinExistence type="predicted"/>
<protein>
    <submittedName>
        <fullName evidence="4">G-type lectin S-receptor-like serine/threonine-protein kinase</fullName>
    </submittedName>
</protein>
<reference evidence="4" key="1">
    <citation type="submission" date="2020-06" db="EMBL/GenBank/DDBJ databases">
        <authorList>
            <person name="Li T."/>
            <person name="Hu X."/>
            <person name="Zhang T."/>
            <person name="Song X."/>
            <person name="Zhang H."/>
            <person name="Dai N."/>
            <person name="Sheng W."/>
            <person name="Hou X."/>
            <person name="Wei L."/>
        </authorList>
    </citation>
    <scope>NUCLEOTIDE SEQUENCE</scope>
    <source>
        <strain evidence="4">G02</strain>
        <tissue evidence="4">Leaf</tissue>
    </source>
</reference>
<dbReference type="Pfam" id="PF01453">
    <property type="entry name" value="B_lectin"/>
    <property type="match status" value="1"/>
</dbReference>
<dbReference type="GO" id="GO:0016301">
    <property type="term" value="F:kinase activity"/>
    <property type="evidence" value="ECO:0007669"/>
    <property type="project" value="UniProtKB-KW"/>
</dbReference>
<keyword evidence="4" id="KW-0808">Transferase</keyword>
<dbReference type="SMART" id="SM00108">
    <property type="entry name" value="B_lectin"/>
    <property type="match status" value="1"/>
</dbReference>
<dbReference type="SUPFAM" id="SSF51110">
    <property type="entry name" value="alpha-D-mannose-specific plant lectins"/>
    <property type="match status" value="1"/>
</dbReference>
<gene>
    <name evidence="4" type="ORF">Sradi_6002200</name>
</gene>
<organism evidence="4">
    <name type="scientific">Sesamum radiatum</name>
    <name type="common">Black benniseed</name>
    <dbReference type="NCBI Taxonomy" id="300843"/>
    <lineage>
        <taxon>Eukaryota</taxon>
        <taxon>Viridiplantae</taxon>
        <taxon>Streptophyta</taxon>
        <taxon>Embryophyta</taxon>
        <taxon>Tracheophyta</taxon>
        <taxon>Spermatophyta</taxon>
        <taxon>Magnoliopsida</taxon>
        <taxon>eudicotyledons</taxon>
        <taxon>Gunneridae</taxon>
        <taxon>Pentapetalae</taxon>
        <taxon>asterids</taxon>
        <taxon>lamiids</taxon>
        <taxon>Lamiales</taxon>
        <taxon>Pedaliaceae</taxon>
        <taxon>Sesamum</taxon>
    </lineage>
</organism>
<keyword evidence="2" id="KW-0325">Glycoprotein</keyword>
<evidence type="ECO:0000256" key="2">
    <source>
        <dbReference type="ARBA" id="ARBA00023180"/>
    </source>
</evidence>
<dbReference type="CDD" id="cd00028">
    <property type="entry name" value="B_lectin"/>
    <property type="match status" value="1"/>
</dbReference>
<dbReference type="InterPro" id="IPR036426">
    <property type="entry name" value="Bulb-type_lectin_dom_sf"/>
</dbReference>